<dbReference type="SMART" id="SM00184">
    <property type="entry name" value="RING"/>
    <property type="match status" value="1"/>
</dbReference>
<keyword evidence="11" id="KW-0175">Coiled coil</keyword>
<dbReference type="InterPro" id="IPR014756">
    <property type="entry name" value="Ig_E-set"/>
</dbReference>
<dbReference type="GO" id="GO:0043161">
    <property type="term" value="P:proteasome-mediated ubiquitin-dependent protein catabolic process"/>
    <property type="evidence" value="ECO:0007669"/>
    <property type="project" value="TreeGrafter"/>
</dbReference>
<dbReference type="GO" id="GO:0008270">
    <property type="term" value="F:zinc ion binding"/>
    <property type="evidence" value="ECO:0007669"/>
    <property type="project" value="UniProtKB-KW"/>
</dbReference>
<dbReference type="PROSITE" id="PS51125">
    <property type="entry name" value="NHL"/>
    <property type="match status" value="6"/>
</dbReference>
<evidence type="ECO:0000256" key="11">
    <source>
        <dbReference type="SAM" id="Coils"/>
    </source>
</evidence>
<dbReference type="InterPro" id="IPR001841">
    <property type="entry name" value="Znf_RING"/>
</dbReference>
<dbReference type="InterPro" id="IPR057750">
    <property type="entry name" value="TRIM2/3_C"/>
</dbReference>
<dbReference type="GO" id="GO:0061630">
    <property type="term" value="F:ubiquitin protein ligase activity"/>
    <property type="evidence" value="ECO:0007669"/>
    <property type="project" value="TreeGrafter"/>
</dbReference>
<dbReference type="EMBL" id="CAJPEV010000627">
    <property type="protein sequence ID" value="CAG0887050.1"/>
    <property type="molecule type" value="Genomic_DNA"/>
</dbReference>
<dbReference type="GO" id="GO:0000209">
    <property type="term" value="P:protein polyubiquitination"/>
    <property type="evidence" value="ECO:0007669"/>
    <property type="project" value="TreeGrafter"/>
</dbReference>
<keyword evidence="7" id="KW-0862">Zinc</keyword>
<dbReference type="InterPro" id="IPR001258">
    <property type="entry name" value="NHL_repeat"/>
</dbReference>
<protein>
    <submittedName>
        <fullName evidence="15">Uncharacterized protein</fullName>
    </submittedName>
</protein>
<dbReference type="Gene3D" id="3.30.40.10">
    <property type="entry name" value="Zinc/RING finger domain, C3HC4 (zinc finger)"/>
    <property type="match status" value="1"/>
</dbReference>
<dbReference type="Gene3D" id="2.120.10.30">
    <property type="entry name" value="TolB, C-terminal domain"/>
    <property type="match status" value="2"/>
</dbReference>
<dbReference type="Pfam" id="PF00630">
    <property type="entry name" value="Filamin"/>
    <property type="match status" value="1"/>
</dbReference>
<keyword evidence="3" id="KW-0808">Transferase</keyword>
<name>A0A7R9A5R4_9CRUS</name>
<evidence type="ECO:0000256" key="6">
    <source>
        <dbReference type="ARBA" id="ARBA00022771"/>
    </source>
</evidence>
<feature type="domain" description="RING-type" evidence="13">
    <location>
        <begin position="29"/>
        <end position="91"/>
    </location>
</feature>
<evidence type="ECO:0000256" key="8">
    <source>
        <dbReference type="PROSITE-ProRule" id="PRU00024"/>
    </source>
</evidence>
<sequence>MSDEGRGNALPEEMEKDRGEEPDLRFLTCALCDKKYHNPKVRKEVLASDALHPPLIPARPVQVLPCLHTFCETCLAGVTPPGSLALTCPVHGLETNFYLTSFLESVKEEEEDKDEEEEEEDEETVIGKPDPSRLIFERKFSEGSQQAYSYTLASLPSPSDSIEGFLHCPTHPGQCLRFYCWGCEWAVCSSCTDTGHRGHAVARLSAAANRYRIQLQHRLNTIQSQVTTRKTLILKVEEITERLQERKTNAEESVNATFDSLISALETQRARLLGSVDRIAKAKLQALEEQRGALESEADEMQRAGNFLRHTLTEGTDTEVLLVKNQMIDKLEEWEESPYAHGPVDNSHLSFREDVALSLKPRLLSVGSITSTSAVPWQSAFSPYGRDSGEEMSKVPVGKSVRFVLQTRDKDGNPTEGAHPFLKATFTMGNLETEIPVEPSSPGRFYVTLTVPKEGPLSLSITLFGEHVKGSPLKVSPSFGPEKSLLADPVGTERTERKMKSSHPSFQLIGDGGREEGASSSSSGRTSLSLPPRSRLSRSSKASSSSSLSSSRRSCVTPLEDDLIGAIGTRGRGKGQFTNPQGVCCTTSGEIVVTDSNNQCVQVFSPEGECILRFGVRGRGVGQLQRPTGVTVLPSGSYAVADYDNRCVSVFQSSGKFITRIGVNKLLGPKGVSVTHGGKLLVVDNKGGKVVVFGADGRLEARIGDRKSVGSGSSGKEALAGPHFVAVTARGRIAVSDFHNHCVKVYEASGELAFSFGTNGDGNGQFNAPTGVAVDGLDNLLVADWGNSRIQVFDSRGTYMGVVNAARAGLYGPQGLAVSPLNESILVADSGNHCVKVYENKFSILHAPSHLTLNGDV</sequence>
<keyword evidence="6 8" id="KW-0863">Zinc-finger</keyword>
<feature type="repeat" description="NHL" evidence="10">
    <location>
        <begin position="753"/>
        <end position="796"/>
    </location>
</feature>
<dbReference type="Pfam" id="PF00643">
    <property type="entry name" value="zf-B_box"/>
    <property type="match status" value="1"/>
</dbReference>
<accession>A0A7R9A5R4</accession>
<keyword evidence="5" id="KW-0677">Repeat</keyword>
<dbReference type="InterPro" id="IPR011042">
    <property type="entry name" value="6-blade_b-propeller_TolB-like"/>
</dbReference>
<dbReference type="OrthoDB" id="342730at2759"/>
<evidence type="ECO:0000259" key="14">
    <source>
        <dbReference type="PROSITE" id="PS50119"/>
    </source>
</evidence>
<dbReference type="SUPFAM" id="SSF57850">
    <property type="entry name" value="RING/U-box"/>
    <property type="match status" value="1"/>
</dbReference>
<dbReference type="PROSITE" id="PS50119">
    <property type="entry name" value="ZF_BBOX"/>
    <property type="match status" value="1"/>
</dbReference>
<dbReference type="InterPro" id="IPR000315">
    <property type="entry name" value="Znf_B-box"/>
</dbReference>
<keyword evidence="16" id="KW-1185">Reference proteome</keyword>
<dbReference type="InterPro" id="IPR017907">
    <property type="entry name" value="Znf_RING_CS"/>
</dbReference>
<keyword evidence="2" id="KW-0597">Phosphoprotein</keyword>
<feature type="repeat" description="NHL" evidence="10">
    <location>
        <begin position="655"/>
        <end position="696"/>
    </location>
</feature>
<dbReference type="Gene3D" id="3.30.160.60">
    <property type="entry name" value="Classic Zinc Finger"/>
    <property type="match status" value="1"/>
</dbReference>
<evidence type="ECO:0000256" key="12">
    <source>
        <dbReference type="SAM" id="MobiDB-lite"/>
    </source>
</evidence>
<evidence type="ECO:0000313" key="15">
    <source>
        <dbReference type="EMBL" id="CAD7244392.1"/>
    </source>
</evidence>
<feature type="repeat" description="NHL" evidence="10">
    <location>
        <begin position="712"/>
        <end position="749"/>
    </location>
</feature>
<feature type="repeat" description="NHL" evidence="10">
    <location>
        <begin position="797"/>
        <end position="841"/>
    </location>
</feature>
<evidence type="ECO:0000256" key="4">
    <source>
        <dbReference type="ARBA" id="ARBA00022723"/>
    </source>
</evidence>
<dbReference type="InterPro" id="IPR050952">
    <property type="entry name" value="TRIM-NHL_E3_ligases"/>
</dbReference>
<dbReference type="SMART" id="SM00502">
    <property type="entry name" value="BBC"/>
    <property type="match status" value="1"/>
</dbReference>
<dbReference type="EMBL" id="LR900144">
    <property type="protein sequence ID" value="CAD7244392.1"/>
    <property type="molecule type" value="Genomic_DNA"/>
</dbReference>
<proteinExistence type="inferred from homology"/>
<dbReference type="PROSITE" id="PS50194">
    <property type="entry name" value="FILAMIN_REPEAT"/>
    <property type="match status" value="1"/>
</dbReference>
<dbReference type="SUPFAM" id="SSF57845">
    <property type="entry name" value="B-box zinc-binding domain"/>
    <property type="match status" value="1"/>
</dbReference>
<evidence type="ECO:0000313" key="16">
    <source>
        <dbReference type="Proteomes" id="UP000677054"/>
    </source>
</evidence>
<feature type="repeat" description="NHL" evidence="10">
    <location>
        <begin position="567"/>
        <end position="607"/>
    </location>
</feature>
<dbReference type="Pfam" id="PF01436">
    <property type="entry name" value="NHL"/>
    <property type="match status" value="5"/>
</dbReference>
<evidence type="ECO:0000259" key="13">
    <source>
        <dbReference type="PROSITE" id="PS50089"/>
    </source>
</evidence>
<feature type="compositionally biased region" description="Acidic residues" evidence="12">
    <location>
        <begin position="108"/>
        <end position="124"/>
    </location>
</feature>
<feature type="repeat" description="NHL" evidence="10">
    <location>
        <begin position="613"/>
        <end position="654"/>
    </location>
</feature>
<dbReference type="SMART" id="SM00557">
    <property type="entry name" value="IG_FLMN"/>
    <property type="match status" value="1"/>
</dbReference>
<dbReference type="SUPFAM" id="SSF81296">
    <property type="entry name" value="E set domains"/>
    <property type="match status" value="1"/>
</dbReference>
<evidence type="ECO:0000256" key="1">
    <source>
        <dbReference type="ARBA" id="ARBA00008518"/>
    </source>
</evidence>
<organism evidence="15">
    <name type="scientific">Darwinula stevensoni</name>
    <dbReference type="NCBI Taxonomy" id="69355"/>
    <lineage>
        <taxon>Eukaryota</taxon>
        <taxon>Metazoa</taxon>
        <taxon>Ecdysozoa</taxon>
        <taxon>Arthropoda</taxon>
        <taxon>Crustacea</taxon>
        <taxon>Oligostraca</taxon>
        <taxon>Ostracoda</taxon>
        <taxon>Podocopa</taxon>
        <taxon>Podocopida</taxon>
        <taxon>Darwinulocopina</taxon>
        <taxon>Darwinuloidea</taxon>
        <taxon>Darwinulidae</taxon>
        <taxon>Darwinula</taxon>
    </lineage>
</organism>
<dbReference type="Proteomes" id="UP000677054">
    <property type="component" value="Unassembled WGS sequence"/>
</dbReference>
<comment type="similarity">
    <text evidence="1">Belongs to the TRIM/RBCC family.</text>
</comment>
<dbReference type="PANTHER" id="PTHR24104">
    <property type="entry name" value="E3 UBIQUITIN-PROTEIN LIGASE NHLRC1-RELATED"/>
    <property type="match status" value="1"/>
</dbReference>
<evidence type="ECO:0000256" key="2">
    <source>
        <dbReference type="ARBA" id="ARBA00022553"/>
    </source>
</evidence>
<evidence type="ECO:0000256" key="3">
    <source>
        <dbReference type="ARBA" id="ARBA00022679"/>
    </source>
</evidence>
<evidence type="ECO:0000256" key="10">
    <source>
        <dbReference type="PROSITE-ProRule" id="PRU00504"/>
    </source>
</evidence>
<feature type="coiled-coil region" evidence="11">
    <location>
        <begin position="277"/>
        <end position="304"/>
    </location>
</feature>
<feature type="repeat" description="Filamin" evidence="9">
    <location>
        <begin position="389"/>
        <end position="477"/>
    </location>
</feature>
<feature type="domain" description="B box-type" evidence="14">
    <location>
        <begin position="163"/>
        <end position="204"/>
    </location>
</feature>
<feature type="compositionally biased region" description="Low complexity" evidence="12">
    <location>
        <begin position="519"/>
        <end position="554"/>
    </location>
</feature>
<feature type="region of interest" description="Disordered" evidence="12">
    <location>
        <begin position="108"/>
        <end position="128"/>
    </location>
</feature>
<dbReference type="InterPro" id="IPR001298">
    <property type="entry name" value="Filamin/ABP280_rpt"/>
</dbReference>
<dbReference type="InterPro" id="IPR017868">
    <property type="entry name" value="Filamin/ABP280_repeat-like"/>
</dbReference>
<dbReference type="SUPFAM" id="SSF101898">
    <property type="entry name" value="NHL repeat"/>
    <property type="match status" value="1"/>
</dbReference>
<feature type="region of interest" description="Disordered" evidence="12">
    <location>
        <begin position="472"/>
        <end position="554"/>
    </location>
</feature>
<dbReference type="InterPro" id="IPR013783">
    <property type="entry name" value="Ig-like_fold"/>
</dbReference>
<dbReference type="PANTHER" id="PTHR24104:SF21">
    <property type="entry name" value="TRIPARTITE MOTIF-CONTAINING PROTEIN 3"/>
    <property type="match status" value="1"/>
</dbReference>
<dbReference type="AlphaFoldDB" id="A0A7R9A5R4"/>
<feature type="region of interest" description="Disordered" evidence="12">
    <location>
        <begin position="1"/>
        <end position="20"/>
    </location>
</feature>
<dbReference type="PROSITE" id="PS50089">
    <property type="entry name" value="ZF_RING_2"/>
    <property type="match status" value="1"/>
</dbReference>
<dbReference type="InterPro" id="IPR003649">
    <property type="entry name" value="Bbox_C"/>
</dbReference>
<evidence type="ECO:0000256" key="5">
    <source>
        <dbReference type="ARBA" id="ARBA00022737"/>
    </source>
</evidence>
<dbReference type="PROSITE" id="PS00518">
    <property type="entry name" value="ZF_RING_1"/>
    <property type="match status" value="1"/>
</dbReference>
<dbReference type="InterPro" id="IPR013083">
    <property type="entry name" value="Znf_RING/FYVE/PHD"/>
</dbReference>
<gene>
    <name evidence="15" type="ORF">DSTB1V02_LOCUS4289</name>
</gene>
<dbReference type="CDD" id="cd14960">
    <property type="entry name" value="NHL_TRIM2_like"/>
    <property type="match status" value="1"/>
</dbReference>
<keyword evidence="4" id="KW-0479">Metal-binding</keyword>
<evidence type="ECO:0000256" key="9">
    <source>
        <dbReference type="PROSITE-ProRule" id="PRU00087"/>
    </source>
</evidence>
<evidence type="ECO:0000256" key="7">
    <source>
        <dbReference type="ARBA" id="ARBA00022833"/>
    </source>
</evidence>
<reference evidence="15" key="1">
    <citation type="submission" date="2020-11" db="EMBL/GenBank/DDBJ databases">
        <authorList>
            <person name="Tran Van P."/>
        </authorList>
    </citation>
    <scope>NUCLEOTIDE SEQUENCE</scope>
</reference>
<dbReference type="Gene3D" id="2.60.40.10">
    <property type="entry name" value="Immunoglobulins"/>
    <property type="match status" value="1"/>
</dbReference>